<dbReference type="EMBL" id="CP061800">
    <property type="protein sequence ID" value="QTA85309.1"/>
    <property type="molecule type" value="Genomic_DNA"/>
</dbReference>
<name>A0A975BGH9_9BACT</name>
<evidence type="ECO:0000313" key="2">
    <source>
        <dbReference type="Proteomes" id="UP000663722"/>
    </source>
</evidence>
<organism evidence="1 2">
    <name type="scientific">Desulfonema magnum</name>
    <dbReference type="NCBI Taxonomy" id="45655"/>
    <lineage>
        <taxon>Bacteria</taxon>
        <taxon>Pseudomonadati</taxon>
        <taxon>Thermodesulfobacteriota</taxon>
        <taxon>Desulfobacteria</taxon>
        <taxon>Desulfobacterales</taxon>
        <taxon>Desulfococcaceae</taxon>
        <taxon>Desulfonema</taxon>
    </lineage>
</organism>
<protein>
    <submittedName>
        <fullName evidence="1">DUF4846</fullName>
    </submittedName>
</protein>
<sequence length="274" mass="31259">MAFLFAIITPVSAVLASETYLWLNKYDRASAIINQIPVPEGYQRTAVSPGSFESWLRHLPVKNGNHPVYLFNGQKKSDQEVHVAVIDIDVGNKDLQQCADAVIRLRAEYFYSMGNYKAIHFNFTSGDEASFGKWTEGYRPVVKGNKVRWHRSQAYNASYAKFRKYLDTVFLYAGTHSLSKELQPVKNVNNMKPGDVFIEGGFPGHAVIVVDMAVNKATGKKLFLLAQSYMPAQDIHILKNPVNQGRNPWYKINFGQKLYTPEWTFERNQLKRFP</sequence>
<dbReference type="InterPro" id="IPR032315">
    <property type="entry name" value="DUF4846"/>
</dbReference>
<dbReference type="AlphaFoldDB" id="A0A975BGH9"/>
<dbReference type="Proteomes" id="UP000663722">
    <property type="component" value="Chromosome"/>
</dbReference>
<reference evidence="1" key="1">
    <citation type="journal article" date="2021" name="Microb. Physiol.">
        <title>Proteogenomic Insights into the Physiology of Marine, Sulfate-Reducing, Filamentous Desulfonema limicola and Desulfonema magnum.</title>
        <authorList>
            <person name="Schnaars V."/>
            <person name="Wohlbrand L."/>
            <person name="Scheve S."/>
            <person name="Hinrichs C."/>
            <person name="Reinhardt R."/>
            <person name="Rabus R."/>
        </authorList>
    </citation>
    <scope>NUCLEOTIDE SEQUENCE</scope>
    <source>
        <strain evidence="1">4be13</strain>
    </source>
</reference>
<keyword evidence="2" id="KW-1185">Reference proteome</keyword>
<evidence type="ECO:0000313" key="1">
    <source>
        <dbReference type="EMBL" id="QTA85309.1"/>
    </source>
</evidence>
<gene>
    <name evidence="1" type="ORF">dnm_013140</name>
</gene>
<proteinExistence type="predicted"/>
<dbReference type="Pfam" id="PF16138">
    <property type="entry name" value="DUF4846"/>
    <property type="match status" value="1"/>
</dbReference>
<dbReference type="KEGG" id="dmm:dnm_013140"/>
<accession>A0A975BGH9</accession>